<dbReference type="Pfam" id="PF08852">
    <property type="entry name" value="DUF1822"/>
    <property type="match status" value="1"/>
</dbReference>
<evidence type="ECO:0000313" key="1">
    <source>
        <dbReference type="EMBL" id="NHC36109.1"/>
    </source>
</evidence>
<dbReference type="Proteomes" id="UP000031532">
    <property type="component" value="Unassembled WGS sequence"/>
</dbReference>
<accession>A0A9X5E8L1</accession>
<dbReference type="RefSeq" id="WP_039717182.1">
    <property type="nucleotide sequence ID" value="NZ_JTJC03000004.1"/>
</dbReference>
<comment type="caution">
    <text evidence="1">The sequence shown here is derived from an EMBL/GenBank/DDBJ whole genome shotgun (WGS) entry which is preliminary data.</text>
</comment>
<reference evidence="1 2" key="1">
    <citation type="journal article" date="2015" name="Genome Announc.">
        <title>Draft Genome Sequence of the Terrestrial Cyanobacterium Scytonema millei VB511283, Isolated from Eastern India.</title>
        <authorList>
            <person name="Sen D."/>
            <person name="Chandrababunaidu M.M."/>
            <person name="Singh D."/>
            <person name="Sanghi N."/>
            <person name="Ghorai A."/>
            <person name="Mishra G.P."/>
            <person name="Madduluri M."/>
            <person name="Adhikary S.P."/>
            <person name="Tripathy S."/>
        </authorList>
    </citation>
    <scope>NUCLEOTIDE SEQUENCE [LARGE SCALE GENOMIC DNA]</scope>
    <source>
        <strain evidence="1 2">VB511283</strain>
    </source>
</reference>
<gene>
    <name evidence="1" type="ORF">QH73_0015900</name>
</gene>
<dbReference type="OrthoDB" id="526290at2"/>
<evidence type="ECO:0000313" key="2">
    <source>
        <dbReference type="Proteomes" id="UP000031532"/>
    </source>
</evidence>
<dbReference type="AlphaFoldDB" id="A0A9X5E8L1"/>
<dbReference type="InterPro" id="IPR014951">
    <property type="entry name" value="DUF1822"/>
</dbReference>
<proteinExistence type="predicted"/>
<keyword evidence="2" id="KW-1185">Reference proteome</keyword>
<sequence length="407" mass="46602">MTLQLNELVTIYPEHLWIELPSEVQGKIWQIVTQEAYSNHAARWRGFLNHLCLHTLFNWLPIEPETPIICPNRAELSSFWEIVNGTVLTVGKTRLALIPSDKSSQAEFHIPQEWVDIPNWAVNYYLAVQLNLEAGWLRVWGYATHQQIREEGKYDPIDRNYCLEPEDLIADINMMWIARELFAPQKLEIKSLPKLSTAQVEKLLAQLSQHTPFSPRLCVPFGQWAALITADKNRQSLYQKRLQSRSCAVKCQPQINNLSHWWQNFFTGGWQPLDSLLHPQHLAFQFRHETDANTIRVQGAKLIDLGMQLEGVKVVLLVALTLESDRKVSIRVQLHPASGQTYLPANLKLILLSQAGTMLQEVQSRNLDRLIQLKRFKSPLGKSFGIEVALGNVNIREDFVLESPIGA</sequence>
<dbReference type="EMBL" id="JTJC03000004">
    <property type="protein sequence ID" value="NHC36109.1"/>
    <property type="molecule type" value="Genomic_DNA"/>
</dbReference>
<name>A0A9X5E8L1_9CYAN</name>
<protein>
    <submittedName>
        <fullName evidence="1">DUF1822 family protein</fullName>
    </submittedName>
</protein>
<organism evidence="1 2">
    <name type="scientific">Scytonema millei VB511283</name>
    <dbReference type="NCBI Taxonomy" id="1245923"/>
    <lineage>
        <taxon>Bacteria</taxon>
        <taxon>Bacillati</taxon>
        <taxon>Cyanobacteriota</taxon>
        <taxon>Cyanophyceae</taxon>
        <taxon>Nostocales</taxon>
        <taxon>Scytonemataceae</taxon>
        <taxon>Scytonema</taxon>
    </lineage>
</organism>